<feature type="domain" description="LysR substrate-binding" evidence="5">
    <location>
        <begin position="16"/>
        <end position="123"/>
    </location>
</feature>
<evidence type="ECO:0000256" key="1">
    <source>
        <dbReference type="ARBA" id="ARBA00009437"/>
    </source>
</evidence>
<evidence type="ECO:0000256" key="4">
    <source>
        <dbReference type="ARBA" id="ARBA00023163"/>
    </source>
</evidence>
<keyword evidence="3" id="KW-0238">DNA-binding</keyword>
<comment type="similarity">
    <text evidence="1">Belongs to the LysR transcriptional regulatory family.</text>
</comment>
<evidence type="ECO:0000259" key="5">
    <source>
        <dbReference type="Pfam" id="PF03466"/>
    </source>
</evidence>
<evidence type="ECO:0000313" key="7">
    <source>
        <dbReference type="Proteomes" id="UP001500665"/>
    </source>
</evidence>
<sequence length="170" mass="18548">MPPDPGAAPDPRDPILHLTEHEPPAAEAALLQRRADIAITHSYSLLPRPLPPGCEQRTLFDEPVHLVMHPAVAAGHHLSPGDPADLRDFAEARWLLPDTRTACHEMIQRVCGAAGFTLIPRMALPPHGPDLSVHPLRAPVHRSIHALYRSGTAQHPAIRNVLDRFPTISG</sequence>
<keyword evidence="7" id="KW-1185">Reference proteome</keyword>
<protein>
    <recommendedName>
        <fullName evidence="5">LysR substrate-binding domain-containing protein</fullName>
    </recommendedName>
</protein>
<comment type="caution">
    <text evidence="6">The sequence shown here is derived from an EMBL/GenBank/DDBJ whole genome shotgun (WGS) entry which is preliminary data.</text>
</comment>
<organism evidence="6 7">
    <name type="scientific">Actinocorallia libanotica</name>
    <dbReference type="NCBI Taxonomy" id="46162"/>
    <lineage>
        <taxon>Bacteria</taxon>
        <taxon>Bacillati</taxon>
        <taxon>Actinomycetota</taxon>
        <taxon>Actinomycetes</taxon>
        <taxon>Streptosporangiales</taxon>
        <taxon>Thermomonosporaceae</taxon>
        <taxon>Actinocorallia</taxon>
    </lineage>
</organism>
<dbReference type="Proteomes" id="UP001500665">
    <property type="component" value="Unassembled WGS sequence"/>
</dbReference>
<proteinExistence type="inferred from homology"/>
<dbReference type="Gene3D" id="3.40.190.290">
    <property type="match status" value="1"/>
</dbReference>
<evidence type="ECO:0000256" key="3">
    <source>
        <dbReference type="ARBA" id="ARBA00023125"/>
    </source>
</evidence>
<dbReference type="Pfam" id="PF03466">
    <property type="entry name" value="LysR_substrate"/>
    <property type="match status" value="1"/>
</dbReference>
<evidence type="ECO:0000313" key="6">
    <source>
        <dbReference type="EMBL" id="GAA0965440.1"/>
    </source>
</evidence>
<dbReference type="PANTHER" id="PTHR30346">
    <property type="entry name" value="TRANSCRIPTIONAL DUAL REGULATOR HCAR-RELATED"/>
    <property type="match status" value="1"/>
</dbReference>
<gene>
    <name evidence="6" type="ORF">GCM10009550_65630</name>
</gene>
<dbReference type="SUPFAM" id="SSF53850">
    <property type="entry name" value="Periplasmic binding protein-like II"/>
    <property type="match status" value="1"/>
</dbReference>
<evidence type="ECO:0000256" key="2">
    <source>
        <dbReference type="ARBA" id="ARBA00023015"/>
    </source>
</evidence>
<keyword evidence="2" id="KW-0805">Transcription regulation</keyword>
<dbReference type="PANTHER" id="PTHR30346:SF29">
    <property type="entry name" value="LYSR SUBSTRATE-BINDING"/>
    <property type="match status" value="1"/>
</dbReference>
<accession>A0ABN1RVU4</accession>
<dbReference type="EMBL" id="BAAAHH010000038">
    <property type="protein sequence ID" value="GAA0965440.1"/>
    <property type="molecule type" value="Genomic_DNA"/>
</dbReference>
<reference evidence="6 7" key="1">
    <citation type="journal article" date="2019" name="Int. J. Syst. Evol. Microbiol.">
        <title>The Global Catalogue of Microorganisms (GCM) 10K type strain sequencing project: providing services to taxonomists for standard genome sequencing and annotation.</title>
        <authorList>
            <consortium name="The Broad Institute Genomics Platform"/>
            <consortium name="The Broad Institute Genome Sequencing Center for Infectious Disease"/>
            <person name="Wu L."/>
            <person name="Ma J."/>
        </authorList>
    </citation>
    <scope>NUCLEOTIDE SEQUENCE [LARGE SCALE GENOMIC DNA]</scope>
    <source>
        <strain evidence="6 7">JCM 10696</strain>
    </source>
</reference>
<keyword evidence="4" id="KW-0804">Transcription</keyword>
<name>A0ABN1RVU4_9ACTN</name>
<dbReference type="InterPro" id="IPR005119">
    <property type="entry name" value="LysR_subst-bd"/>
</dbReference>